<reference evidence="7 8" key="1">
    <citation type="submission" date="2018-09" db="EMBL/GenBank/DDBJ databases">
        <title>Bacillus saliacetes sp. nov., isolated from Thai shrimp paste (Ka-pi).</title>
        <authorList>
            <person name="Daroonpunt R."/>
            <person name="Tanasupawat S."/>
            <person name="Yiamsombut S."/>
        </authorList>
    </citation>
    <scope>NUCLEOTIDE SEQUENCE [LARGE SCALE GENOMIC DNA]</scope>
    <source>
        <strain evidence="7 8">SKP7-4</strain>
    </source>
</reference>
<dbReference type="InterPro" id="IPR017501">
    <property type="entry name" value="Phage_infect_YhgE_C"/>
</dbReference>
<feature type="transmembrane region" description="Helical" evidence="5">
    <location>
        <begin position="518"/>
        <end position="539"/>
    </location>
</feature>
<evidence type="ECO:0000313" key="7">
    <source>
        <dbReference type="EMBL" id="RIW28450.1"/>
    </source>
</evidence>
<evidence type="ECO:0000256" key="3">
    <source>
        <dbReference type="ARBA" id="ARBA00022989"/>
    </source>
</evidence>
<dbReference type="Gene3D" id="3.40.1710.10">
    <property type="entry name" value="abc type-2 transporter like domain"/>
    <property type="match status" value="1"/>
</dbReference>
<evidence type="ECO:0000256" key="1">
    <source>
        <dbReference type="ARBA" id="ARBA00004141"/>
    </source>
</evidence>
<feature type="domain" description="ABC-2 type transporter transmembrane" evidence="6">
    <location>
        <begin position="453"/>
        <end position="650"/>
    </location>
</feature>
<dbReference type="NCBIfam" id="TIGR03061">
    <property type="entry name" value="pip_yhgE_Nterm"/>
    <property type="match status" value="1"/>
</dbReference>
<organism evidence="7 8">
    <name type="scientific">Bacillus salacetis</name>
    <dbReference type="NCBI Taxonomy" id="2315464"/>
    <lineage>
        <taxon>Bacteria</taxon>
        <taxon>Bacillati</taxon>
        <taxon>Bacillota</taxon>
        <taxon>Bacilli</taxon>
        <taxon>Bacillales</taxon>
        <taxon>Bacillaceae</taxon>
        <taxon>Bacillus</taxon>
    </lineage>
</organism>
<dbReference type="NCBIfam" id="TIGR03062">
    <property type="entry name" value="pip_yhgE_Cterm"/>
    <property type="match status" value="1"/>
</dbReference>
<dbReference type="GO" id="GO:0140359">
    <property type="term" value="F:ABC-type transporter activity"/>
    <property type="evidence" value="ECO:0007669"/>
    <property type="project" value="InterPro"/>
</dbReference>
<dbReference type="PANTHER" id="PTHR43077:SF5">
    <property type="entry name" value="PHAGE INFECTION PROTEIN"/>
    <property type="match status" value="1"/>
</dbReference>
<comment type="caution">
    <text evidence="7">The sequence shown here is derived from an EMBL/GenBank/DDBJ whole genome shotgun (WGS) entry which is preliminary data.</text>
</comment>
<name>A0A3A1QNM9_9BACI</name>
<dbReference type="Pfam" id="PF12698">
    <property type="entry name" value="ABC2_membrane_3"/>
    <property type="match status" value="2"/>
</dbReference>
<dbReference type="AlphaFoldDB" id="A0A3A1QNM9"/>
<dbReference type="OrthoDB" id="9811483at2"/>
<keyword evidence="8" id="KW-1185">Reference proteome</keyword>
<evidence type="ECO:0000256" key="2">
    <source>
        <dbReference type="ARBA" id="ARBA00022692"/>
    </source>
</evidence>
<keyword evidence="3 5" id="KW-1133">Transmembrane helix</keyword>
<proteinExistence type="predicted"/>
<evidence type="ECO:0000313" key="8">
    <source>
        <dbReference type="Proteomes" id="UP000265801"/>
    </source>
</evidence>
<feature type="transmembrane region" description="Helical" evidence="5">
    <location>
        <begin position="477"/>
        <end position="497"/>
    </location>
</feature>
<sequence length="671" mass="71862">MKGLQLIRQDLTAMWKHKHGRIALIFLALVPLIYSGLFLSGYWDPYGRVDELPVAVVNMDEGSIMDEKPIQAGDDFVANLKENKDLDYRFVAAENAEQGLENGKYYMVITIPKDFSANIGTLMEEERRPAKLLYTTNPGKNFVASQISSTAVEKMKTKISASVTKSYAEGVLSKFQDVSKGMSEAGEGADMLHQGVADAREGSVKVTDGLLKFANGVGKAQEGSKRLSESGQELAAGFDQVNRGAAALAAGMSELSQGTAALEKGAVEAAEGSERWSTGNQSLIQKQTEVNSSQEALKTQLQQFAENHPELKDDPGFQKITALSSGLADAGKEMESAEIQLGSGAEKISAGQAGIVQGIKTLSGKMVTAAESASKLSEGTDGLSDGFAEWNRGITSLKTGLEELRKETDPLQSGSVSLTDGLAQLTEGSGELSRKLKVAAEETAAVQQDDELTAMFSEPVKLVESNYSEVPNYGAGIAPYFLSLAFFVGGIMAANILPLGKREKPLANGTHHFLNKLGLVYTIGLIQALIVDAVVLLAFQLDVASVPLFILSSIIISFTFMTLILMLITVFGLLGKFLAVTLLVFQLATCGGTFPGELSFPFLSKVGQFLPMAHSLQGLQDVITLGDWSELQVQCWTLAGYLFAAGVITWFVSHLQHRSIPGETISTDRVG</sequence>
<dbReference type="RefSeq" id="WP_119549448.1">
    <property type="nucleotide sequence ID" value="NZ_QXIR01000045.1"/>
</dbReference>
<evidence type="ECO:0000259" key="6">
    <source>
        <dbReference type="Pfam" id="PF12698"/>
    </source>
</evidence>
<gene>
    <name evidence="7" type="ORF">D3H55_21900</name>
</gene>
<accession>A0A3A1QNM9</accession>
<evidence type="ECO:0000256" key="5">
    <source>
        <dbReference type="SAM" id="Phobius"/>
    </source>
</evidence>
<protein>
    <submittedName>
        <fullName evidence="7">YhgE/Pip domain-containing protein</fullName>
    </submittedName>
</protein>
<feature type="transmembrane region" description="Helical" evidence="5">
    <location>
        <begin position="21"/>
        <end position="43"/>
    </location>
</feature>
<evidence type="ECO:0000256" key="4">
    <source>
        <dbReference type="ARBA" id="ARBA00023136"/>
    </source>
</evidence>
<keyword evidence="2 5" id="KW-0812">Transmembrane</keyword>
<dbReference type="InterPro" id="IPR051328">
    <property type="entry name" value="T7SS_ABC-Transporter"/>
</dbReference>
<comment type="subcellular location">
    <subcellularLocation>
        <location evidence="1">Membrane</location>
        <topology evidence="1">Multi-pass membrane protein</topology>
    </subcellularLocation>
</comment>
<dbReference type="Proteomes" id="UP000265801">
    <property type="component" value="Unassembled WGS sequence"/>
</dbReference>
<feature type="transmembrane region" description="Helical" evidence="5">
    <location>
        <begin position="577"/>
        <end position="594"/>
    </location>
</feature>
<feature type="domain" description="ABC-2 type transporter transmembrane" evidence="6">
    <location>
        <begin position="24"/>
        <end position="160"/>
    </location>
</feature>
<dbReference type="EMBL" id="QXIR01000045">
    <property type="protein sequence ID" value="RIW28450.1"/>
    <property type="molecule type" value="Genomic_DNA"/>
</dbReference>
<dbReference type="GO" id="GO:0016020">
    <property type="term" value="C:membrane"/>
    <property type="evidence" value="ECO:0007669"/>
    <property type="project" value="UniProtKB-SubCell"/>
</dbReference>
<dbReference type="InterPro" id="IPR017500">
    <property type="entry name" value="Phage_infect_YhgE_N"/>
</dbReference>
<dbReference type="InterPro" id="IPR013525">
    <property type="entry name" value="ABC2_TM"/>
</dbReference>
<keyword evidence="4 5" id="KW-0472">Membrane</keyword>
<feature type="transmembrane region" description="Helical" evidence="5">
    <location>
        <begin position="631"/>
        <end position="652"/>
    </location>
</feature>
<dbReference type="PANTHER" id="PTHR43077">
    <property type="entry name" value="TRANSPORT PERMEASE YVFS-RELATED"/>
    <property type="match status" value="1"/>
</dbReference>
<feature type="transmembrane region" description="Helical" evidence="5">
    <location>
        <begin position="545"/>
        <end position="570"/>
    </location>
</feature>